<sequence length="63" mass="7137">MQQNDLPTSLSSKCRCTEGLFVLTLPGKQRDAWIKLGAKAVFGEFMWYLVSEHPNLPHLMQSS</sequence>
<dbReference type="WBParaSite" id="Hba_07857">
    <property type="protein sequence ID" value="Hba_07857"/>
    <property type="gene ID" value="Hba_07857"/>
</dbReference>
<dbReference type="AlphaFoldDB" id="A0A1I7WRQ0"/>
<organism evidence="1 2">
    <name type="scientific">Heterorhabditis bacteriophora</name>
    <name type="common">Entomopathogenic nematode worm</name>
    <dbReference type="NCBI Taxonomy" id="37862"/>
    <lineage>
        <taxon>Eukaryota</taxon>
        <taxon>Metazoa</taxon>
        <taxon>Ecdysozoa</taxon>
        <taxon>Nematoda</taxon>
        <taxon>Chromadorea</taxon>
        <taxon>Rhabditida</taxon>
        <taxon>Rhabditina</taxon>
        <taxon>Rhabditomorpha</taxon>
        <taxon>Strongyloidea</taxon>
        <taxon>Heterorhabditidae</taxon>
        <taxon>Heterorhabditis</taxon>
    </lineage>
</organism>
<reference evidence="2" key="1">
    <citation type="submission" date="2016-11" db="UniProtKB">
        <authorList>
            <consortium name="WormBaseParasite"/>
        </authorList>
    </citation>
    <scope>IDENTIFICATION</scope>
</reference>
<proteinExistence type="predicted"/>
<name>A0A1I7WRQ0_HETBA</name>
<dbReference type="Proteomes" id="UP000095283">
    <property type="component" value="Unplaced"/>
</dbReference>
<protein>
    <submittedName>
        <fullName evidence="2">Uncharacterized protein</fullName>
    </submittedName>
</protein>
<accession>A0A1I7WRQ0</accession>
<keyword evidence="1" id="KW-1185">Reference proteome</keyword>
<evidence type="ECO:0000313" key="1">
    <source>
        <dbReference type="Proteomes" id="UP000095283"/>
    </source>
</evidence>
<evidence type="ECO:0000313" key="2">
    <source>
        <dbReference type="WBParaSite" id="Hba_07857"/>
    </source>
</evidence>